<dbReference type="AlphaFoldDB" id="M0D2G4"/>
<evidence type="ECO:0000313" key="3">
    <source>
        <dbReference type="EMBL" id="ELZ28887.1"/>
    </source>
</evidence>
<accession>M0D2G4</accession>
<dbReference type="EMBL" id="AOIU01000009">
    <property type="protein sequence ID" value="ELZ28887.1"/>
    <property type="molecule type" value="Genomic_DNA"/>
</dbReference>
<gene>
    <name evidence="3" type="ORF">C475_04596</name>
</gene>
<dbReference type="Proteomes" id="UP000011626">
    <property type="component" value="Unassembled WGS sequence"/>
</dbReference>
<evidence type="ECO:0000313" key="4">
    <source>
        <dbReference type="Proteomes" id="UP000011626"/>
    </source>
</evidence>
<keyword evidence="4" id="KW-1185">Reference proteome</keyword>
<reference evidence="3 4" key="1">
    <citation type="journal article" date="2014" name="PLoS Genet.">
        <title>Phylogenetically driven sequencing of extremely halophilic archaea reveals strategies for static and dynamic osmo-response.</title>
        <authorList>
            <person name="Becker E.A."/>
            <person name="Seitzer P.M."/>
            <person name="Tritt A."/>
            <person name="Larsen D."/>
            <person name="Krusor M."/>
            <person name="Yao A.I."/>
            <person name="Wu D."/>
            <person name="Madern D."/>
            <person name="Eisen J.A."/>
            <person name="Darling A.E."/>
            <person name="Facciotti M.T."/>
        </authorList>
    </citation>
    <scope>NUCLEOTIDE SEQUENCE [LARGE SCALE GENOMIC DNA]</scope>
    <source>
        <strain evidence="3 4">2-9-1</strain>
    </source>
</reference>
<evidence type="ECO:0000256" key="1">
    <source>
        <dbReference type="SAM" id="MobiDB-lite"/>
    </source>
</evidence>
<feature type="region of interest" description="Disordered" evidence="1">
    <location>
        <begin position="21"/>
        <end position="59"/>
    </location>
</feature>
<comment type="caution">
    <text evidence="3">The sequence shown here is derived from an EMBL/GenBank/DDBJ whole genome shotgun (WGS) entry which is preliminary data.</text>
</comment>
<organism evidence="3 4">
    <name type="scientific">Halosimplex carlsbadense 2-9-1</name>
    <dbReference type="NCBI Taxonomy" id="797114"/>
    <lineage>
        <taxon>Archaea</taxon>
        <taxon>Methanobacteriati</taxon>
        <taxon>Methanobacteriota</taxon>
        <taxon>Stenosarchaea group</taxon>
        <taxon>Halobacteria</taxon>
        <taxon>Halobacteriales</taxon>
        <taxon>Haloarculaceae</taxon>
        <taxon>Halosimplex</taxon>
    </lineage>
</organism>
<protein>
    <recommendedName>
        <fullName evidence="2">Ig-like domain-containing protein</fullName>
    </recommendedName>
</protein>
<proteinExistence type="predicted"/>
<dbReference type="InterPro" id="IPR058929">
    <property type="entry name" value="Ig_halo"/>
</dbReference>
<feature type="compositionally biased region" description="Polar residues" evidence="1">
    <location>
        <begin position="49"/>
        <end position="59"/>
    </location>
</feature>
<dbReference type="Pfam" id="PF25942">
    <property type="entry name" value="Ig_halo"/>
    <property type="match status" value="1"/>
</dbReference>
<sequence length="147" mass="15331">MDRRSYLAVVAASVTAGCGAVSGSNEAGCSDPRTPGSDPATVSGDADDSPTTVRLTNRTGDSRSLLVEVSEMNAWEETVFRDCYDVAPDATREQVVSIERAGEYHVLVETGRASSATVVAVGSRPAPVDIEVRDGGAVAVRRSEPTT</sequence>
<dbReference type="PROSITE" id="PS51257">
    <property type="entry name" value="PROKAR_LIPOPROTEIN"/>
    <property type="match status" value="1"/>
</dbReference>
<dbReference type="RefSeq" id="WP_006882592.1">
    <property type="nucleotide sequence ID" value="NZ_AOIU01000009.1"/>
</dbReference>
<name>M0D2G4_9EURY</name>
<feature type="domain" description="Ig-like" evidence="2">
    <location>
        <begin position="67"/>
        <end position="145"/>
    </location>
</feature>
<evidence type="ECO:0000259" key="2">
    <source>
        <dbReference type="Pfam" id="PF25942"/>
    </source>
</evidence>